<protein>
    <submittedName>
        <fullName evidence="8">Uncharacterized protein</fullName>
    </submittedName>
</protein>
<evidence type="ECO:0000256" key="7">
    <source>
        <dbReference type="ARBA" id="ARBA00023242"/>
    </source>
</evidence>
<name>A0A067FFD8_CITSI</name>
<organism evidence="8 9">
    <name type="scientific">Citrus sinensis</name>
    <name type="common">Sweet orange</name>
    <name type="synonym">Citrus aurantium var. sinensis</name>
    <dbReference type="NCBI Taxonomy" id="2711"/>
    <lineage>
        <taxon>Eukaryota</taxon>
        <taxon>Viridiplantae</taxon>
        <taxon>Streptophyta</taxon>
        <taxon>Embryophyta</taxon>
        <taxon>Tracheophyta</taxon>
        <taxon>Spermatophyta</taxon>
        <taxon>Magnoliopsida</taxon>
        <taxon>eudicotyledons</taxon>
        <taxon>Gunneridae</taxon>
        <taxon>Pentapetalae</taxon>
        <taxon>rosids</taxon>
        <taxon>malvids</taxon>
        <taxon>Sapindales</taxon>
        <taxon>Rutaceae</taxon>
        <taxon>Aurantioideae</taxon>
        <taxon>Citrus</taxon>
    </lineage>
</organism>
<evidence type="ECO:0000256" key="6">
    <source>
        <dbReference type="ARBA" id="ARBA00023136"/>
    </source>
</evidence>
<dbReference type="PANTHER" id="PTHR31587:SF3">
    <property type="entry name" value="EXPRESSED PROTEIN"/>
    <property type="match status" value="1"/>
</dbReference>
<evidence type="ECO:0000256" key="3">
    <source>
        <dbReference type="ARBA" id="ARBA00022692"/>
    </source>
</evidence>
<dbReference type="Pfam" id="PF10225">
    <property type="entry name" value="NEMP"/>
    <property type="match status" value="1"/>
</dbReference>
<gene>
    <name evidence="8" type="ORF">CISIN_1g0112002mg</name>
</gene>
<dbReference type="AlphaFoldDB" id="A0A067FFD8"/>
<keyword evidence="7" id="KW-0539">Nucleus</keyword>
<evidence type="ECO:0000313" key="9">
    <source>
        <dbReference type="Proteomes" id="UP000027120"/>
    </source>
</evidence>
<feature type="non-terminal residue" evidence="8">
    <location>
        <position position="1"/>
    </location>
</feature>
<evidence type="ECO:0000256" key="5">
    <source>
        <dbReference type="ARBA" id="ARBA00022989"/>
    </source>
</evidence>
<dbReference type="Proteomes" id="UP000027120">
    <property type="component" value="Unassembled WGS sequence"/>
</dbReference>
<keyword evidence="4" id="KW-0732">Signal</keyword>
<dbReference type="EMBL" id="KK784901">
    <property type="protein sequence ID" value="KDO66068.1"/>
    <property type="molecule type" value="Genomic_DNA"/>
</dbReference>
<reference evidence="8 9" key="1">
    <citation type="submission" date="2014-04" db="EMBL/GenBank/DDBJ databases">
        <authorList>
            <consortium name="International Citrus Genome Consortium"/>
            <person name="Gmitter F."/>
            <person name="Chen C."/>
            <person name="Farmerie W."/>
            <person name="Harkins T."/>
            <person name="Desany B."/>
            <person name="Mohiuddin M."/>
            <person name="Kodira C."/>
            <person name="Borodovsky M."/>
            <person name="Lomsadze A."/>
            <person name="Burns P."/>
            <person name="Jenkins J."/>
            <person name="Prochnik S."/>
            <person name="Shu S."/>
            <person name="Chapman J."/>
            <person name="Pitluck S."/>
            <person name="Schmutz J."/>
            <person name="Rokhsar D."/>
        </authorList>
    </citation>
    <scope>NUCLEOTIDE SEQUENCE</scope>
</reference>
<keyword evidence="5" id="KW-1133">Transmembrane helix</keyword>
<evidence type="ECO:0000313" key="8">
    <source>
        <dbReference type="EMBL" id="KDO66068.1"/>
    </source>
</evidence>
<evidence type="ECO:0000256" key="4">
    <source>
        <dbReference type="ARBA" id="ARBA00022729"/>
    </source>
</evidence>
<keyword evidence="6" id="KW-0472">Membrane</keyword>
<comment type="subcellular location">
    <subcellularLocation>
        <location evidence="1">Nucleus inner membrane</location>
        <topology evidence="1">Multi-pass membrane protein</topology>
        <orientation evidence="1">Nucleoplasmic side</orientation>
    </subcellularLocation>
</comment>
<accession>A0A067FFD8</accession>
<evidence type="ECO:0000256" key="2">
    <source>
        <dbReference type="ARBA" id="ARBA00005748"/>
    </source>
</evidence>
<dbReference type="InterPro" id="IPR019358">
    <property type="entry name" value="NEMP_fam"/>
</dbReference>
<comment type="similarity">
    <text evidence="2">Belongs to the NEMP family.</text>
</comment>
<proteinExistence type="inferred from homology"/>
<keyword evidence="3" id="KW-0812">Transmembrane</keyword>
<keyword evidence="9" id="KW-1185">Reference proteome</keyword>
<dbReference type="GO" id="GO:0005637">
    <property type="term" value="C:nuclear inner membrane"/>
    <property type="evidence" value="ECO:0007669"/>
    <property type="project" value="UniProtKB-SubCell"/>
</dbReference>
<dbReference type="PANTHER" id="PTHR31587">
    <property type="entry name" value="TRANSMEMBRANE PROTEIN (DUF2215)"/>
    <property type="match status" value="1"/>
</dbReference>
<sequence>VAIFVLVGIVLAGAALGYWIVRKFVISKDGTVDVGVAQFVKWAMRIIASTSIFQVCCCINVGCDVD</sequence>
<evidence type="ECO:0000256" key="1">
    <source>
        <dbReference type="ARBA" id="ARBA00004575"/>
    </source>
</evidence>